<gene>
    <name evidence="1" type="ORF">L1987_48672</name>
</gene>
<sequence length="76" mass="8597">MYILSVSHKRVNILLVSTDKTENILCRFEEFPGPSLSYLGVNSSRYPVVPNCVDKESPRDCPANLPSPDRWNGRCN</sequence>
<accession>A0ACB9FRZ2</accession>
<proteinExistence type="predicted"/>
<comment type="caution">
    <text evidence="1">The sequence shown here is derived from an EMBL/GenBank/DDBJ whole genome shotgun (WGS) entry which is preliminary data.</text>
</comment>
<protein>
    <submittedName>
        <fullName evidence="1">Uncharacterized protein</fullName>
    </submittedName>
</protein>
<evidence type="ECO:0000313" key="1">
    <source>
        <dbReference type="EMBL" id="KAI3774128.1"/>
    </source>
</evidence>
<evidence type="ECO:0000313" key="2">
    <source>
        <dbReference type="Proteomes" id="UP001056120"/>
    </source>
</evidence>
<dbReference type="Proteomes" id="UP001056120">
    <property type="component" value="Linkage Group LG16"/>
</dbReference>
<reference evidence="2" key="1">
    <citation type="journal article" date="2022" name="Mol. Ecol. Resour.">
        <title>The genomes of chicory, endive, great burdock and yacon provide insights into Asteraceae palaeo-polyploidization history and plant inulin production.</title>
        <authorList>
            <person name="Fan W."/>
            <person name="Wang S."/>
            <person name="Wang H."/>
            <person name="Wang A."/>
            <person name="Jiang F."/>
            <person name="Liu H."/>
            <person name="Zhao H."/>
            <person name="Xu D."/>
            <person name="Zhang Y."/>
        </authorList>
    </citation>
    <scope>NUCLEOTIDE SEQUENCE [LARGE SCALE GENOMIC DNA]</scope>
    <source>
        <strain evidence="2">cv. Yunnan</strain>
    </source>
</reference>
<dbReference type="EMBL" id="CM042033">
    <property type="protein sequence ID" value="KAI3774128.1"/>
    <property type="molecule type" value="Genomic_DNA"/>
</dbReference>
<organism evidence="1 2">
    <name type="scientific">Smallanthus sonchifolius</name>
    <dbReference type="NCBI Taxonomy" id="185202"/>
    <lineage>
        <taxon>Eukaryota</taxon>
        <taxon>Viridiplantae</taxon>
        <taxon>Streptophyta</taxon>
        <taxon>Embryophyta</taxon>
        <taxon>Tracheophyta</taxon>
        <taxon>Spermatophyta</taxon>
        <taxon>Magnoliopsida</taxon>
        <taxon>eudicotyledons</taxon>
        <taxon>Gunneridae</taxon>
        <taxon>Pentapetalae</taxon>
        <taxon>asterids</taxon>
        <taxon>campanulids</taxon>
        <taxon>Asterales</taxon>
        <taxon>Asteraceae</taxon>
        <taxon>Asteroideae</taxon>
        <taxon>Heliantheae alliance</taxon>
        <taxon>Millerieae</taxon>
        <taxon>Smallanthus</taxon>
    </lineage>
</organism>
<reference evidence="1 2" key="2">
    <citation type="journal article" date="2022" name="Mol. Ecol. Resour.">
        <title>The genomes of chicory, endive, great burdock and yacon provide insights into Asteraceae paleo-polyploidization history and plant inulin production.</title>
        <authorList>
            <person name="Fan W."/>
            <person name="Wang S."/>
            <person name="Wang H."/>
            <person name="Wang A."/>
            <person name="Jiang F."/>
            <person name="Liu H."/>
            <person name="Zhao H."/>
            <person name="Xu D."/>
            <person name="Zhang Y."/>
        </authorList>
    </citation>
    <scope>NUCLEOTIDE SEQUENCE [LARGE SCALE GENOMIC DNA]</scope>
    <source>
        <strain evidence="2">cv. Yunnan</strain>
        <tissue evidence="1">Leaves</tissue>
    </source>
</reference>
<name>A0ACB9FRZ2_9ASTR</name>
<keyword evidence="2" id="KW-1185">Reference proteome</keyword>